<evidence type="ECO:0000313" key="1">
    <source>
        <dbReference type="EMBL" id="VED66597.1"/>
    </source>
</evidence>
<gene>
    <name evidence="1" type="ORF">NCTC3166_00384</name>
</gene>
<proteinExistence type="predicted"/>
<sequence length="50" mass="5760">MFVIEEVKSEDQKMAVVAEILRDLPEWFGIPESTQAYIEGAKDLKVWTAF</sequence>
<dbReference type="EMBL" id="LR134266">
    <property type="protein sequence ID" value="VED66597.1"/>
    <property type="molecule type" value="Genomic_DNA"/>
</dbReference>
<accession>A0A3S4PX25</accession>
<reference evidence="1 2" key="1">
    <citation type="submission" date="2018-12" db="EMBL/GenBank/DDBJ databases">
        <authorList>
            <consortium name="Pathogen Informatics"/>
        </authorList>
    </citation>
    <scope>NUCLEOTIDE SEQUENCE [LARGE SCALE GENOMIC DNA]</scope>
    <source>
        <strain evidence="1 2">NCTC3166</strain>
    </source>
</reference>
<keyword evidence="1" id="KW-0808">Transferase</keyword>
<dbReference type="KEGG" id="svf:NCTC3166_00384"/>
<dbReference type="AlphaFoldDB" id="A0A3S4PX25"/>
<keyword evidence="2" id="KW-1185">Reference proteome</keyword>
<name>A0A3S4PX25_9STRE</name>
<evidence type="ECO:0000313" key="2">
    <source>
        <dbReference type="Proteomes" id="UP000270025"/>
    </source>
</evidence>
<dbReference type="Proteomes" id="UP000270025">
    <property type="component" value="Chromosome"/>
</dbReference>
<organism evidence="1 2">
    <name type="scientific">Streptococcus viridans</name>
    <dbReference type="NCBI Taxonomy" id="78535"/>
    <lineage>
        <taxon>Bacteria</taxon>
        <taxon>Bacillati</taxon>
        <taxon>Bacillota</taxon>
        <taxon>Bacilli</taxon>
        <taxon>Lactobacillales</taxon>
        <taxon>Streptococcaceae</taxon>
        <taxon>Streptococcus</taxon>
    </lineage>
</organism>
<dbReference type="GO" id="GO:0016740">
    <property type="term" value="F:transferase activity"/>
    <property type="evidence" value="ECO:0007669"/>
    <property type="project" value="UniProtKB-KW"/>
</dbReference>
<protein>
    <submittedName>
        <fullName evidence="1">GNAT family acetyltransferase</fullName>
    </submittedName>
</protein>